<feature type="domain" description="DEAD-box RNA helicase Q" evidence="9">
    <location>
        <begin position="2"/>
        <end position="30"/>
    </location>
</feature>
<dbReference type="GO" id="GO:0003676">
    <property type="term" value="F:nucleic acid binding"/>
    <property type="evidence" value="ECO:0007669"/>
    <property type="project" value="InterPro"/>
</dbReference>
<dbReference type="InterPro" id="IPR012677">
    <property type="entry name" value="Nucleotide-bd_a/b_plait_sf"/>
</dbReference>
<dbReference type="PROSITE" id="PS51195">
    <property type="entry name" value="Q_MOTIF"/>
    <property type="match status" value="1"/>
</dbReference>
<dbReference type="Proteomes" id="UP000007472">
    <property type="component" value="Chromosome"/>
</dbReference>
<accession>A0A654KGX6</accession>
<dbReference type="GO" id="GO:0005829">
    <property type="term" value="C:cytosol"/>
    <property type="evidence" value="ECO:0007669"/>
    <property type="project" value="TreeGrafter"/>
</dbReference>
<evidence type="ECO:0000259" key="8">
    <source>
        <dbReference type="PROSITE" id="PS51194"/>
    </source>
</evidence>
<dbReference type="InterPro" id="IPR005580">
    <property type="entry name" value="DbpA/CsdA_RNA-bd_dom"/>
</dbReference>
<dbReference type="CDD" id="cd00268">
    <property type="entry name" value="DEADc"/>
    <property type="match status" value="1"/>
</dbReference>
<dbReference type="InterPro" id="IPR014001">
    <property type="entry name" value="Helicase_ATP-bd"/>
</dbReference>
<organism evidence="10 11">
    <name type="scientific">Taylorella equigenitalis (strain MCE9)</name>
    <dbReference type="NCBI Taxonomy" id="937774"/>
    <lineage>
        <taxon>Bacteria</taxon>
        <taxon>Pseudomonadati</taxon>
        <taxon>Pseudomonadota</taxon>
        <taxon>Betaproteobacteria</taxon>
        <taxon>Burkholderiales</taxon>
        <taxon>Alcaligenaceae</taxon>
        <taxon>Taylorella</taxon>
    </lineage>
</organism>
<dbReference type="GO" id="GO:0016787">
    <property type="term" value="F:hydrolase activity"/>
    <property type="evidence" value="ECO:0007669"/>
    <property type="project" value="UniProtKB-KW"/>
</dbReference>
<evidence type="ECO:0000313" key="10">
    <source>
        <dbReference type="EMBL" id="ADU91635.1"/>
    </source>
</evidence>
<dbReference type="SUPFAM" id="SSF52540">
    <property type="entry name" value="P-loop containing nucleoside triphosphate hydrolases"/>
    <property type="match status" value="1"/>
</dbReference>
<evidence type="ECO:0000259" key="9">
    <source>
        <dbReference type="PROSITE" id="PS51195"/>
    </source>
</evidence>
<dbReference type="PANTHER" id="PTHR47959:SF1">
    <property type="entry name" value="ATP-DEPENDENT RNA HELICASE DBPA"/>
    <property type="match status" value="1"/>
</dbReference>
<dbReference type="Pfam" id="PF00270">
    <property type="entry name" value="DEAD"/>
    <property type="match status" value="1"/>
</dbReference>
<dbReference type="Gene3D" id="3.40.50.300">
    <property type="entry name" value="P-loop containing nucleotide triphosphate hydrolases"/>
    <property type="match status" value="2"/>
</dbReference>
<dbReference type="InterPro" id="IPR014014">
    <property type="entry name" value="RNA_helicase_DEAD_Q_motif"/>
</dbReference>
<dbReference type="SMART" id="SM00490">
    <property type="entry name" value="HELICc"/>
    <property type="match status" value="1"/>
</dbReference>
<evidence type="ECO:0000256" key="6">
    <source>
        <dbReference type="PROSITE-ProRule" id="PRU00552"/>
    </source>
</evidence>
<keyword evidence="4" id="KW-0067">ATP-binding</keyword>
<gene>
    <name evidence="10" type="ordered locus">TEQUI_0697</name>
</gene>
<dbReference type="Gene3D" id="3.30.70.330">
    <property type="match status" value="1"/>
</dbReference>
<dbReference type="InterPro" id="IPR001650">
    <property type="entry name" value="Helicase_C-like"/>
</dbReference>
<evidence type="ECO:0000256" key="4">
    <source>
        <dbReference type="ARBA" id="ARBA00022840"/>
    </source>
</evidence>
<keyword evidence="3 10" id="KW-0347">Helicase</keyword>
<dbReference type="PROSITE" id="PS51194">
    <property type="entry name" value="HELICASE_CTER"/>
    <property type="match status" value="1"/>
</dbReference>
<dbReference type="NCBIfam" id="NF008744">
    <property type="entry name" value="PRK11776.1"/>
    <property type="match status" value="1"/>
</dbReference>
<dbReference type="EMBL" id="CP002456">
    <property type="protein sequence ID" value="ADU91635.1"/>
    <property type="molecule type" value="Genomic_DNA"/>
</dbReference>
<dbReference type="Pfam" id="PF03880">
    <property type="entry name" value="DbpA"/>
    <property type="match status" value="1"/>
</dbReference>
<dbReference type="CDD" id="cd18787">
    <property type="entry name" value="SF2_C_DEAD"/>
    <property type="match status" value="1"/>
</dbReference>
<sequence length="457" mass="51586">MQNFSELPLSESQISILSSLGFIQMRPVQARSLPHILEGSDVRTLAKTGSGKTLAFGLGIIQKINPSFFACQGLVLTPTHELADQVAQEIRKLARALPNIKVLTLCGGVALRPQIESLKHGAHIIVGTPGRILDLIQRGDLDLSKVKVFVLDECDRMLDMGFFDDIGEISKATPLRKQTLLFSATFPEHIKKISEGFQRNPVHIELIEEEKVPTNLDHIFFKTSDSERFAHSVQILKHYQPISTLAFCNTRTQCEKLSSFLNEQNISSKFLHGEMEKREREDVLLQFSNKSLSVLVATDVAARGLDIEGLDAVLNIELSPNVPTHIHRIGRTGRHSDRGLVFNLVTPEEMYRFDRIDAQIPLESKWEKIPSNTRKRNLVAPMRTISIKGGKKDKLRKVDLIGAMTKHLQIPFEDIGKIHVADFVSFIAVKHENAEDILNRMQEIPIKNRSWMMRLMD</sequence>
<evidence type="ECO:0000256" key="2">
    <source>
        <dbReference type="ARBA" id="ARBA00022801"/>
    </source>
</evidence>
<dbReference type="KEGG" id="teq:TEQUI_0697"/>
<protein>
    <submittedName>
        <fullName evidence="10">ATP-dependent RNA helicase DbpA</fullName>
    </submittedName>
</protein>
<feature type="short sequence motif" description="Q motif" evidence="6">
    <location>
        <begin position="2"/>
        <end position="30"/>
    </location>
</feature>
<dbReference type="Pfam" id="PF00271">
    <property type="entry name" value="Helicase_C"/>
    <property type="match status" value="1"/>
</dbReference>
<dbReference type="GO" id="GO:0005524">
    <property type="term" value="F:ATP binding"/>
    <property type="evidence" value="ECO:0007669"/>
    <property type="project" value="UniProtKB-KW"/>
</dbReference>
<dbReference type="GO" id="GO:0003724">
    <property type="term" value="F:RNA helicase activity"/>
    <property type="evidence" value="ECO:0007669"/>
    <property type="project" value="InterPro"/>
</dbReference>
<dbReference type="PANTHER" id="PTHR47959">
    <property type="entry name" value="ATP-DEPENDENT RNA HELICASE RHLE-RELATED"/>
    <property type="match status" value="1"/>
</dbReference>
<evidence type="ECO:0000259" key="7">
    <source>
        <dbReference type="PROSITE" id="PS51192"/>
    </source>
</evidence>
<dbReference type="AlphaFoldDB" id="A0A654KGX6"/>
<reference evidence="10 11" key="1">
    <citation type="journal article" date="2011" name="J. Bacteriol.">
        <title>Genome sequence of Taylorella equigenitalis MCE9, the causative agent of contagious equine metritis.</title>
        <authorList>
            <person name="Hebert L."/>
            <person name="Moumen B."/>
            <person name="Duquesne F."/>
            <person name="Breuil M.F."/>
            <person name="Laugier C."/>
            <person name="Batto J.M."/>
            <person name="Renault P."/>
            <person name="Petry S."/>
        </authorList>
    </citation>
    <scope>NUCLEOTIDE SEQUENCE [LARGE SCALE GENOMIC DNA]</scope>
    <source>
        <strain evidence="10 11">MCE9</strain>
    </source>
</reference>
<dbReference type="SMART" id="SM00487">
    <property type="entry name" value="DEXDc"/>
    <property type="match status" value="1"/>
</dbReference>
<dbReference type="PROSITE" id="PS51192">
    <property type="entry name" value="HELICASE_ATP_BIND_1"/>
    <property type="match status" value="1"/>
</dbReference>
<keyword evidence="2" id="KW-0378">Hydrolase</keyword>
<feature type="domain" description="Helicase ATP-binding" evidence="7">
    <location>
        <begin position="33"/>
        <end position="204"/>
    </location>
</feature>
<dbReference type="InterPro" id="IPR011545">
    <property type="entry name" value="DEAD/DEAH_box_helicase_dom"/>
</dbReference>
<evidence type="ECO:0000256" key="1">
    <source>
        <dbReference type="ARBA" id="ARBA00022741"/>
    </source>
</evidence>
<evidence type="ECO:0000313" key="11">
    <source>
        <dbReference type="Proteomes" id="UP000007472"/>
    </source>
</evidence>
<keyword evidence="1" id="KW-0547">Nucleotide-binding</keyword>
<name>A0A654KGX6_TAYEM</name>
<evidence type="ECO:0000256" key="5">
    <source>
        <dbReference type="ARBA" id="ARBA00038437"/>
    </source>
</evidence>
<feature type="domain" description="Helicase C-terminal" evidence="8">
    <location>
        <begin position="234"/>
        <end position="377"/>
    </location>
</feature>
<proteinExistence type="inferred from homology"/>
<comment type="similarity">
    <text evidence="5">Belongs to the DEAD box helicase family.</text>
</comment>
<evidence type="ECO:0000256" key="3">
    <source>
        <dbReference type="ARBA" id="ARBA00022806"/>
    </source>
</evidence>
<dbReference type="InterPro" id="IPR044742">
    <property type="entry name" value="DEAD/DEAH_RhlB"/>
</dbReference>
<dbReference type="InterPro" id="IPR027417">
    <property type="entry name" value="P-loop_NTPase"/>
</dbReference>
<dbReference type="InterPro" id="IPR050079">
    <property type="entry name" value="DEAD_box_RNA_helicase"/>
</dbReference>